<evidence type="ECO:0000256" key="5">
    <source>
        <dbReference type="ARBA" id="ARBA00023065"/>
    </source>
</evidence>
<evidence type="ECO:0008006" key="12">
    <source>
        <dbReference type="Google" id="ProtNLM"/>
    </source>
</evidence>
<sequence length="919" mass="100746">MARAVSSRSMTDEGRRAGGDGDNNPGSRARTMPVTSPPSPTASRSDSTPRLPEIRFSIQRRPGAAAGGADMDERTSLLDAGSQHHHQRGYSTNPASPRPDAFFRHNSTAGSLRMSKSHSRANSQAVRFAPSTRAAEFVPAEANDEPTKPPNASPYSDDRVWYDQFTSTDWVHDTIADGIRLRELRSRRDIRGKLLAWVDGAQGWVLVAIIGLLTACVAYFVDVTEIVIYDLKEGFCSNNWFMSKKHCCPSEKEACLAWRSWSEILESSSIDSMWIDFGAFVFWAVLLAAGSCTLTLLTKTVVPSSISLTTLDEDFGAVGSSYPDETPQPTKTNLDVRAVQDAVPPPMVYYSAAGSGVAEVKVILSGFILHGYLGVQTLVVKTLALVLSVASGLSVGKEGPYVHIATCIGNICCRLFSKYHYNDGKRREVLSASAASGVAVAFGAPIGGVLFSLEEVSYYFPPKTLFRTFFCCIAAALSLKFLNPYQTGKIVLFQVRYVSDWEMFELAIFMLLGVLGGAFGALFIKASKMWAQTFRRIPVIKKWPMLEVVLVALITGLISFWNRYTKLAVSELLFELASPCDYGGKTETGNGLCPKREDIPDVIKYLVVAFIIKSFLTTITFGIKVPAGIYVPSMVVGGLMGRIVGHVAQYFVVHYPNFFLFGQCPSTKLAESCVNPGVYALIAAGSTMCGVTRLSLTLVVILFELTGSLDHVLPFSLAILCAKWVSNAVEPLSIYDLLTDMNSYPFLDNKLHPIANIELGDIVPRVRRNRVIDISNSPLVRATELREKLDKLLMAGELDGGLPILNKNILVGLIPAPELEYALDKLDSEEDTMCLMSMQSSYLGDGENDMDVTDFTPFIDPSPVSLDIHSPINLVYQCFVKLGLRYMCVLRDGQYAGLVHKKSFVKFMKETEKASAAIH</sequence>
<dbReference type="PANTHER" id="PTHR45711">
    <property type="entry name" value="CHLORIDE CHANNEL PROTEIN"/>
    <property type="match status" value="1"/>
</dbReference>
<evidence type="ECO:0000256" key="6">
    <source>
        <dbReference type="ARBA" id="ARBA00023136"/>
    </source>
</evidence>
<dbReference type="GO" id="GO:0005886">
    <property type="term" value="C:plasma membrane"/>
    <property type="evidence" value="ECO:0007669"/>
    <property type="project" value="TreeGrafter"/>
</dbReference>
<keyword evidence="3 9" id="KW-0812">Transmembrane</keyword>
<evidence type="ECO:0000256" key="4">
    <source>
        <dbReference type="ARBA" id="ARBA00022989"/>
    </source>
</evidence>
<evidence type="ECO:0000256" key="2">
    <source>
        <dbReference type="ARBA" id="ARBA00022448"/>
    </source>
</evidence>
<dbReference type="EMBL" id="DS989823">
    <property type="protein sequence ID" value="EFQ99195.1"/>
    <property type="molecule type" value="Genomic_DNA"/>
</dbReference>
<proteinExistence type="predicted"/>
<feature type="transmembrane region" description="Helical" evidence="9">
    <location>
        <begin position="277"/>
        <end position="297"/>
    </location>
</feature>
<feature type="transmembrane region" description="Helical" evidence="9">
    <location>
        <begin position="503"/>
        <end position="523"/>
    </location>
</feature>
<evidence type="ECO:0000256" key="1">
    <source>
        <dbReference type="ARBA" id="ARBA00004141"/>
    </source>
</evidence>
<keyword evidence="7" id="KW-0868">Chloride</keyword>
<feature type="transmembrane region" description="Helical" evidence="9">
    <location>
        <begin position="194"/>
        <end position="221"/>
    </location>
</feature>
<dbReference type="GO" id="GO:0005247">
    <property type="term" value="F:voltage-gated chloride channel activity"/>
    <property type="evidence" value="ECO:0007669"/>
    <property type="project" value="TreeGrafter"/>
</dbReference>
<evidence type="ECO:0000256" key="9">
    <source>
        <dbReference type="SAM" id="Phobius"/>
    </source>
</evidence>
<dbReference type="InParanoid" id="E4UQB4"/>
<protein>
    <recommendedName>
        <fullName evidence="12">Chloride channel protein 3</fullName>
    </recommendedName>
</protein>
<feature type="transmembrane region" description="Helical" evidence="9">
    <location>
        <begin position="429"/>
        <end position="453"/>
    </location>
</feature>
<dbReference type="InterPro" id="IPR014743">
    <property type="entry name" value="Cl-channel_core"/>
</dbReference>
<feature type="compositionally biased region" description="Basic and acidic residues" evidence="8">
    <location>
        <begin position="10"/>
        <end position="19"/>
    </location>
</feature>
<comment type="subcellular location">
    <subcellularLocation>
        <location evidence="1">Membrane</location>
        <topology evidence="1">Multi-pass membrane protein</topology>
    </subcellularLocation>
</comment>
<keyword evidence="6 9" id="KW-0472">Membrane</keyword>
<dbReference type="HOGENOM" id="CLU_003181_2_0_1"/>
<dbReference type="SUPFAM" id="SSF54631">
    <property type="entry name" value="CBS-domain pair"/>
    <property type="match status" value="1"/>
</dbReference>
<keyword evidence="2" id="KW-0813">Transport</keyword>
<feature type="transmembrane region" description="Helical" evidence="9">
    <location>
        <begin position="465"/>
        <end position="482"/>
    </location>
</feature>
<dbReference type="RefSeq" id="XP_003174678.1">
    <property type="nucleotide sequence ID" value="XM_003174630.1"/>
</dbReference>
<dbReference type="Proteomes" id="UP000002669">
    <property type="component" value="Unassembled WGS sequence"/>
</dbReference>
<dbReference type="OMA" id="TDWVHDT"/>
<dbReference type="VEuPathDB" id="FungiDB:MGYG_02209"/>
<feature type="transmembrane region" description="Helical" evidence="9">
    <location>
        <begin position="543"/>
        <end position="561"/>
    </location>
</feature>
<evidence type="ECO:0000256" key="7">
    <source>
        <dbReference type="ARBA" id="ARBA00023214"/>
    </source>
</evidence>
<accession>E4UQB4</accession>
<dbReference type="GO" id="GO:0005769">
    <property type="term" value="C:early endosome"/>
    <property type="evidence" value="ECO:0007669"/>
    <property type="project" value="TreeGrafter"/>
</dbReference>
<dbReference type="Pfam" id="PF00654">
    <property type="entry name" value="Voltage_CLC"/>
    <property type="match status" value="1"/>
</dbReference>
<evidence type="ECO:0000256" key="8">
    <source>
        <dbReference type="SAM" id="MobiDB-lite"/>
    </source>
</evidence>
<gene>
    <name evidence="10" type="ORF">MGYG_02209</name>
</gene>
<dbReference type="FunFam" id="1.10.3080.10:FF:000013">
    <property type="entry name" value="Voltage-gated chloride channel (ClcA)"/>
    <property type="match status" value="1"/>
</dbReference>
<evidence type="ECO:0000313" key="11">
    <source>
        <dbReference type="Proteomes" id="UP000002669"/>
    </source>
</evidence>
<keyword evidence="11" id="KW-1185">Reference proteome</keyword>
<feature type="region of interest" description="Disordered" evidence="8">
    <location>
        <begin position="1"/>
        <end position="155"/>
    </location>
</feature>
<dbReference type="SUPFAM" id="SSF81340">
    <property type="entry name" value="Clc chloride channel"/>
    <property type="match status" value="1"/>
</dbReference>
<dbReference type="PRINTS" id="PR00762">
    <property type="entry name" value="CLCHANNEL"/>
</dbReference>
<evidence type="ECO:0000313" key="10">
    <source>
        <dbReference type="EMBL" id="EFQ99195.1"/>
    </source>
</evidence>
<organism evidence="11">
    <name type="scientific">Arthroderma gypseum (strain ATCC MYA-4604 / CBS 118893)</name>
    <name type="common">Microsporum gypseum</name>
    <dbReference type="NCBI Taxonomy" id="535722"/>
    <lineage>
        <taxon>Eukaryota</taxon>
        <taxon>Fungi</taxon>
        <taxon>Dikarya</taxon>
        <taxon>Ascomycota</taxon>
        <taxon>Pezizomycotina</taxon>
        <taxon>Eurotiomycetes</taxon>
        <taxon>Eurotiomycetidae</taxon>
        <taxon>Onygenales</taxon>
        <taxon>Arthrodermataceae</taxon>
        <taxon>Nannizzia</taxon>
    </lineage>
</organism>
<dbReference type="InterPro" id="IPR001807">
    <property type="entry name" value="ClC"/>
</dbReference>
<feature type="transmembrane region" description="Helical" evidence="9">
    <location>
        <begin position="605"/>
        <end position="623"/>
    </location>
</feature>
<dbReference type="CDD" id="cd03684">
    <property type="entry name" value="ClC_3_like"/>
    <property type="match status" value="1"/>
</dbReference>
<keyword evidence="5" id="KW-0406">Ion transport</keyword>
<dbReference type="OrthoDB" id="44789at2759"/>
<evidence type="ECO:0000256" key="3">
    <source>
        <dbReference type="ARBA" id="ARBA00022692"/>
    </source>
</evidence>
<dbReference type="GeneID" id="10029978"/>
<dbReference type="InterPro" id="IPR046342">
    <property type="entry name" value="CBS_dom_sf"/>
</dbReference>
<reference evidence="11" key="1">
    <citation type="journal article" date="2012" name="MBio">
        <title>Comparative genome analysis of Trichophyton rubrum and related dermatophytes reveals candidate genes involved in infection.</title>
        <authorList>
            <person name="Martinez D.A."/>
            <person name="Oliver B.G."/>
            <person name="Graeser Y."/>
            <person name="Goldberg J.M."/>
            <person name="Li W."/>
            <person name="Martinez-Rossi N.M."/>
            <person name="Monod M."/>
            <person name="Shelest E."/>
            <person name="Barton R.C."/>
            <person name="Birch E."/>
            <person name="Brakhage A.A."/>
            <person name="Chen Z."/>
            <person name="Gurr S.J."/>
            <person name="Heiman D."/>
            <person name="Heitman J."/>
            <person name="Kosti I."/>
            <person name="Rossi A."/>
            <person name="Saif S."/>
            <person name="Samalova M."/>
            <person name="Saunders C.W."/>
            <person name="Shea T."/>
            <person name="Summerbell R.C."/>
            <person name="Xu J."/>
            <person name="Young S."/>
            <person name="Zeng Q."/>
            <person name="Birren B.W."/>
            <person name="Cuomo C.A."/>
            <person name="White T.C."/>
        </authorList>
    </citation>
    <scope>NUCLEOTIDE SEQUENCE [LARGE SCALE GENOMIC DNA]</scope>
    <source>
        <strain evidence="11">ATCC MYA-4604 / CBS 118893</strain>
    </source>
</reference>
<dbReference type="Gene3D" id="1.10.3080.10">
    <property type="entry name" value="Clc chloride channel"/>
    <property type="match status" value="1"/>
</dbReference>
<dbReference type="PANTHER" id="PTHR45711:SF3">
    <property type="entry name" value="CLC CHANNEL"/>
    <property type="match status" value="1"/>
</dbReference>
<dbReference type="eggNOG" id="KOG0475">
    <property type="taxonomic scope" value="Eukaryota"/>
</dbReference>
<keyword evidence="4 9" id="KW-1133">Transmembrane helix</keyword>
<dbReference type="GO" id="GO:0005794">
    <property type="term" value="C:Golgi apparatus"/>
    <property type="evidence" value="ECO:0007669"/>
    <property type="project" value="TreeGrafter"/>
</dbReference>
<dbReference type="AlphaFoldDB" id="E4UQB4"/>
<name>E4UQB4_ARTGP</name>